<name>A0A5J4QLC3_9ZZZZ</name>
<comment type="caution">
    <text evidence="1">The sequence shown here is derived from an EMBL/GenBank/DDBJ whole genome shotgun (WGS) entry which is preliminary data.</text>
</comment>
<accession>A0A5J4QLC3</accession>
<sequence length="29" mass="3510">MLTVSEITEIFYVSDEFSKEFDLTFKNIY</sequence>
<gene>
    <name evidence="1" type="ORF">EZS27_027750</name>
</gene>
<protein>
    <submittedName>
        <fullName evidence="1">Uncharacterized protein</fullName>
    </submittedName>
</protein>
<proteinExistence type="predicted"/>
<dbReference type="AlphaFoldDB" id="A0A5J4QLC3"/>
<reference evidence="1" key="1">
    <citation type="submission" date="2019-03" db="EMBL/GenBank/DDBJ databases">
        <title>Single cell metagenomics reveals metabolic interactions within the superorganism composed of flagellate Streblomastix strix and complex community of Bacteroidetes bacteria on its surface.</title>
        <authorList>
            <person name="Treitli S.C."/>
            <person name="Kolisko M."/>
            <person name="Husnik F."/>
            <person name="Keeling P."/>
            <person name="Hampl V."/>
        </authorList>
    </citation>
    <scope>NUCLEOTIDE SEQUENCE</scope>
    <source>
        <strain evidence="1">STM</strain>
    </source>
</reference>
<evidence type="ECO:0000313" key="1">
    <source>
        <dbReference type="EMBL" id="KAA6322737.1"/>
    </source>
</evidence>
<organism evidence="1">
    <name type="scientific">termite gut metagenome</name>
    <dbReference type="NCBI Taxonomy" id="433724"/>
    <lineage>
        <taxon>unclassified sequences</taxon>
        <taxon>metagenomes</taxon>
        <taxon>organismal metagenomes</taxon>
    </lineage>
</organism>
<dbReference type="EMBL" id="SNRY01002970">
    <property type="protein sequence ID" value="KAA6322737.1"/>
    <property type="molecule type" value="Genomic_DNA"/>
</dbReference>